<keyword evidence="3" id="KW-1185">Reference proteome</keyword>
<protein>
    <recommendedName>
        <fullName evidence="4">Gfo/Idh/MocA-like oxidoreductase N-terminal domain-containing protein</fullName>
    </recommendedName>
</protein>
<gene>
    <name evidence="2" type="ORF">R4Z09_18015</name>
</gene>
<feature type="compositionally biased region" description="Basic and acidic residues" evidence="1">
    <location>
        <begin position="100"/>
        <end position="111"/>
    </location>
</feature>
<reference evidence="2 3" key="1">
    <citation type="submission" date="2023-10" db="EMBL/GenBank/DDBJ databases">
        <title>Niallia locisalis sp.nov. isolated from a salt pond sample.</title>
        <authorList>
            <person name="Li X.-J."/>
            <person name="Dong L."/>
        </authorList>
    </citation>
    <scope>NUCLEOTIDE SEQUENCE [LARGE SCALE GENOMIC DNA]</scope>
    <source>
        <strain evidence="2 3">DSM 29761</strain>
    </source>
</reference>
<evidence type="ECO:0008006" key="4">
    <source>
        <dbReference type="Google" id="ProtNLM"/>
    </source>
</evidence>
<dbReference type="InterPro" id="IPR036291">
    <property type="entry name" value="NAD(P)-bd_dom_sf"/>
</dbReference>
<evidence type="ECO:0000313" key="3">
    <source>
        <dbReference type="Proteomes" id="UP001357223"/>
    </source>
</evidence>
<name>A0ABZ2C9T3_9BACI</name>
<dbReference type="EMBL" id="CP137640">
    <property type="protein sequence ID" value="WVX79195.1"/>
    <property type="molecule type" value="Genomic_DNA"/>
</dbReference>
<sequence length="111" mass="12475">MKKYNVGILGCGEISDIYFQTCETFEIMQIKACASRNIEKAKKKAAEYNISKACKERASSEMAYHSLEAMTGIVRSSVLGEFYTLKSTCSKPSPMPKDFPLSEERSETILR</sequence>
<dbReference type="RefSeq" id="WP_338448129.1">
    <property type="nucleotide sequence ID" value="NZ_CP137640.1"/>
</dbReference>
<evidence type="ECO:0000256" key="1">
    <source>
        <dbReference type="SAM" id="MobiDB-lite"/>
    </source>
</evidence>
<dbReference type="SUPFAM" id="SSF51735">
    <property type="entry name" value="NAD(P)-binding Rossmann-fold domains"/>
    <property type="match status" value="1"/>
</dbReference>
<feature type="region of interest" description="Disordered" evidence="1">
    <location>
        <begin position="89"/>
        <end position="111"/>
    </location>
</feature>
<proteinExistence type="predicted"/>
<organism evidence="2 3">
    <name type="scientific">Niallia oryzisoli</name>
    <dbReference type="NCBI Taxonomy" id="1737571"/>
    <lineage>
        <taxon>Bacteria</taxon>
        <taxon>Bacillati</taxon>
        <taxon>Bacillota</taxon>
        <taxon>Bacilli</taxon>
        <taxon>Bacillales</taxon>
        <taxon>Bacillaceae</taxon>
        <taxon>Niallia</taxon>
    </lineage>
</organism>
<dbReference type="Gene3D" id="3.40.50.720">
    <property type="entry name" value="NAD(P)-binding Rossmann-like Domain"/>
    <property type="match status" value="1"/>
</dbReference>
<accession>A0ABZ2C9T3</accession>
<dbReference type="Proteomes" id="UP001357223">
    <property type="component" value="Chromosome"/>
</dbReference>
<evidence type="ECO:0000313" key="2">
    <source>
        <dbReference type="EMBL" id="WVX79195.1"/>
    </source>
</evidence>